<keyword evidence="4" id="KW-1185">Reference proteome</keyword>
<gene>
    <name evidence="3" type="ORF">V5N11_010968</name>
</gene>
<feature type="region of interest" description="Disordered" evidence="1">
    <location>
        <begin position="70"/>
        <end position="102"/>
    </location>
</feature>
<name>A0ABD0YZ36_CARAN</name>
<feature type="compositionally biased region" description="Polar residues" evidence="1">
    <location>
        <begin position="70"/>
        <end position="82"/>
    </location>
</feature>
<feature type="compositionally biased region" description="Polar residues" evidence="1">
    <location>
        <begin position="92"/>
        <end position="102"/>
    </location>
</feature>
<accession>A0ABD0YZ36</accession>
<dbReference type="SUPFAM" id="SSF56672">
    <property type="entry name" value="DNA/RNA polymerases"/>
    <property type="match status" value="1"/>
</dbReference>
<evidence type="ECO:0000256" key="1">
    <source>
        <dbReference type="SAM" id="MobiDB-lite"/>
    </source>
</evidence>
<feature type="domain" description="Reverse transcriptase Ty1/copia-type" evidence="2">
    <location>
        <begin position="189"/>
        <end position="320"/>
    </location>
</feature>
<dbReference type="InterPro" id="IPR013103">
    <property type="entry name" value="RVT_2"/>
</dbReference>
<dbReference type="InterPro" id="IPR043502">
    <property type="entry name" value="DNA/RNA_pol_sf"/>
</dbReference>
<dbReference type="EMBL" id="JBANAX010000942">
    <property type="protein sequence ID" value="KAL1187713.1"/>
    <property type="molecule type" value="Genomic_DNA"/>
</dbReference>
<evidence type="ECO:0000313" key="4">
    <source>
        <dbReference type="Proteomes" id="UP001558713"/>
    </source>
</evidence>
<dbReference type="Pfam" id="PF07727">
    <property type="entry name" value="RVT_2"/>
    <property type="match status" value="1"/>
</dbReference>
<protein>
    <submittedName>
        <fullName evidence="3">Retrovirus-related Pol polyprotein from transposon RE1</fullName>
    </submittedName>
</protein>
<evidence type="ECO:0000313" key="3">
    <source>
        <dbReference type="EMBL" id="KAL1187713.1"/>
    </source>
</evidence>
<dbReference type="Proteomes" id="UP001558713">
    <property type="component" value="Unassembled WGS sequence"/>
</dbReference>
<organism evidence="3 4">
    <name type="scientific">Cardamine amara subsp. amara</name>
    <dbReference type="NCBI Taxonomy" id="228776"/>
    <lineage>
        <taxon>Eukaryota</taxon>
        <taxon>Viridiplantae</taxon>
        <taxon>Streptophyta</taxon>
        <taxon>Embryophyta</taxon>
        <taxon>Tracheophyta</taxon>
        <taxon>Spermatophyta</taxon>
        <taxon>Magnoliopsida</taxon>
        <taxon>eudicotyledons</taxon>
        <taxon>Gunneridae</taxon>
        <taxon>Pentapetalae</taxon>
        <taxon>rosids</taxon>
        <taxon>malvids</taxon>
        <taxon>Brassicales</taxon>
        <taxon>Brassicaceae</taxon>
        <taxon>Cardamineae</taxon>
        <taxon>Cardamine</taxon>
    </lineage>
</organism>
<comment type="caution">
    <text evidence="3">The sequence shown here is derived from an EMBL/GenBank/DDBJ whole genome shotgun (WGS) entry which is preliminary data.</text>
</comment>
<evidence type="ECO:0000259" key="2">
    <source>
        <dbReference type="Pfam" id="PF07727"/>
    </source>
</evidence>
<proteinExistence type="predicted"/>
<sequence length="326" mass="36420">MIFRTGFCVSNRFSKKVFVPISISSEPLKKTQVIQERASLVINDVGMINANQIEAEDVMSEKSDQISSMFQESESVPSSPIHIQQERHSTNERGSSGCTASTDLDPIGNSCSLSSSALTIPRIEEEISATSAHPMVTRSKAGIIKPNPRYALLTNRVAYPEPKTVSEALKHPGWNNAMGEEMSNCAETRTWTLVPFTPDMNVLGSKWVFRTKLNADGTLDKLRARLVAQGFDQEEGIDYLETYSPVVRSATVRLVLHLATIMKWEIKQMDVKNAFLHGDLTEKVYMRQPAGFVDKDRPDYVCHLQKSLYGLKQSPRACSKRSSLFL</sequence>
<dbReference type="AlphaFoldDB" id="A0ABD0YZ36"/>
<reference evidence="3 4" key="1">
    <citation type="submission" date="2024-04" db="EMBL/GenBank/DDBJ databases">
        <title>Genome assembly C_amara_ONT_v2.</title>
        <authorList>
            <person name="Yant L."/>
            <person name="Moore C."/>
            <person name="Slenker M."/>
        </authorList>
    </citation>
    <scope>NUCLEOTIDE SEQUENCE [LARGE SCALE GENOMIC DNA]</scope>
    <source>
        <tissue evidence="3">Leaf</tissue>
    </source>
</reference>